<evidence type="ECO:0000256" key="5">
    <source>
        <dbReference type="ARBA" id="ARBA00023157"/>
    </source>
</evidence>
<keyword evidence="4 7" id="KW-0560">Oxidoreductase</keyword>
<evidence type="ECO:0000256" key="6">
    <source>
        <dbReference type="ARBA" id="ARBA00048864"/>
    </source>
</evidence>
<dbReference type="Gene3D" id="1.20.120.310">
    <property type="entry name" value="ERV/ALR sulfhydryl oxidase domain"/>
    <property type="match status" value="1"/>
</dbReference>
<dbReference type="InterPro" id="IPR036774">
    <property type="entry name" value="ERV/ALR_sulphydryl_oxid_sf"/>
</dbReference>
<comment type="cofactor">
    <cofactor evidence="1 7">
        <name>FAD</name>
        <dbReference type="ChEBI" id="CHEBI:57692"/>
    </cofactor>
</comment>
<evidence type="ECO:0000313" key="10">
    <source>
        <dbReference type="Proteomes" id="UP000682645"/>
    </source>
</evidence>
<reference evidence="9" key="1">
    <citation type="journal article" date="2019" name="Sci. Rep.">
        <title>The first clawed lobster virus Homarus gammarus nudivirus (HgNV n. sp.) expands the diversity of the Nudiviridae.</title>
        <authorList>
            <person name="Holt C.C."/>
            <person name="Stone M."/>
            <person name="Bass D."/>
            <person name="Bateman K.S."/>
            <person name="van Aerle R."/>
            <person name="Daniels C.L."/>
            <person name="van der Giezen M."/>
            <person name="Ross S.H."/>
            <person name="Hooper C."/>
            <person name="Stentiford G.D."/>
        </authorList>
    </citation>
    <scope>NUCLEOTIDE SEQUENCE</scope>
    <source>
        <strain evidence="9">52S104HLG2</strain>
    </source>
</reference>
<dbReference type="PROSITE" id="PS51324">
    <property type="entry name" value="ERV_ALR"/>
    <property type="match status" value="1"/>
</dbReference>
<evidence type="ECO:0000256" key="4">
    <source>
        <dbReference type="ARBA" id="ARBA00023002"/>
    </source>
</evidence>
<keyword evidence="5" id="KW-1015">Disulfide bond</keyword>
<keyword evidence="3 7" id="KW-0274">FAD</keyword>
<dbReference type="SUPFAM" id="SSF69000">
    <property type="entry name" value="FAD-dependent thiol oxidase"/>
    <property type="match status" value="1"/>
</dbReference>
<keyword evidence="2 7" id="KW-0285">Flavoprotein</keyword>
<keyword evidence="10" id="KW-1185">Reference proteome</keyword>
<dbReference type="EMBL" id="MK439999">
    <property type="protein sequence ID" value="QBB28609.1"/>
    <property type="molecule type" value="Genomic_DNA"/>
</dbReference>
<dbReference type="InterPro" id="IPR017905">
    <property type="entry name" value="ERV/ALR_sulphydryl_oxidase"/>
</dbReference>
<evidence type="ECO:0000259" key="8">
    <source>
        <dbReference type="PROSITE" id="PS51324"/>
    </source>
</evidence>
<evidence type="ECO:0000256" key="3">
    <source>
        <dbReference type="ARBA" id="ARBA00022827"/>
    </source>
</evidence>
<accession>A0A411HB38</accession>
<gene>
    <name evidence="9" type="ORF">HgNV_004</name>
</gene>
<name>A0A411HB38_9VIRU</name>
<protein>
    <recommendedName>
        <fullName evidence="7">Sulfhydryl oxidase</fullName>
        <ecNumber evidence="7">1.8.3.2</ecNumber>
    </recommendedName>
</protein>
<evidence type="ECO:0000256" key="2">
    <source>
        <dbReference type="ARBA" id="ARBA00022630"/>
    </source>
</evidence>
<dbReference type="GO" id="GO:0016972">
    <property type="term" value="F:thiol oxidase activity"/>
    <property type="evidence" value="ECO:0007669"/>
    <property type="project" value="UniProtKB-EC"/>
</dbReference>
<sequence length="215" mass="25361">MLDIYETTSEQNIYITNNELETLEDFKGAVSAAFAYMKQLKPKQSIPKCGKHLTDYQYRWTMLIISLLEIHGHKTEANGNMEYLELMDALHIKPTTIDKDAGYFKNVWGPIYWRFLHLTSILCRTKYQKDLFATNMLNFNLCIICPECASNFKKKEPFIIMMIMSLSEDVVTPIYNLHNIVNDSLHRQQYSFEDFLTLYNIQVTDTKINTYRFIY</sequence>
<feature type="domain" description="ERV/ALR sulfhydryl oxidase" evidence="8">
    <location>
        <begin position="99"/>
        <end position="199"/>
    </location>
</feature>
<dbReference type="EC" id="1.8.3.2" evidence="7"/>
<comment type="catalytic activity">
    <reaction evidence="6 7">
        <text>2 R'C(R)SH + O2 = R'C(R)S-S(R)CR' + H2O2</text>
        <dbReference type="Rhea" id="RHEA:17357"/>
        <dbReference type="ChEBI" id="CHEBI:15379"/>
        <dbReference type="ChEBI" id="CHEBI:16240"/>
        <dbReference type="ChEBI" id="CHEBI:16520"/>
        <dbReference type="ChEBI" id="CHEBI:17412"/>
        <dbReference type="EC" id="1.8.3.2"/>
    </reaction>
</comment>
<evidence type="ECO:0000256" key="7">
    <source>
        <dbReference type="RuleBase" id="RU371123"/>
    </source>
</evidence>
<evidence type="ECO:0000256" key="1">
    <source>
        <dbReference type="ARBA" id="ARBA00001974"/>
    </source>
</evidence>
<evidence type="ECO:0000313" key="9">
    <source>
        <dbReference type="EMBL" id="QBB28609.1"/>
    </source>
</evidence>
<organism evidence="9 10">
    <name type="scientific">Homarus gammarus nudivirus</name>
    <dbReference type="NCBI Taxonomy" id="2509616"/>
    <lineage>
        <taxon>Viruses</taxon>
        <taxon>Viruses incertae sedis</taxon>
        <taxon>Naldaviricetes</taxon>
        <taxon>Lefavirales</taxon>
        <taxon>Nudiviridae</taxon>
        <taxon>Gammanudivirus</taxon>
        <taxon>Gammanudivirus hogammari</taxon>
    </lineage>
</organism>
<dbReference type="Proteomes" id="UP000682645">
    <property type="component" value="Segment"/>
</dbReference>
<proteinExistence type="predicted"/>